<reference evidence="1 2" key="1">
    <citation type="journal article" date="2015" name="Geomicrobiol. J.">
        <title>Caldisalinibacter kiritimatiensis gen. nov., sp. nov., a moderately thermohalophilic thiosulfate-reducing bacterium from a hypersaline microbial mat.</title>
        <authorList>
            <person name="Ben Hania W."/>
            <person name="Joseph M."/>
            <person name="Fiebig A."/>
            <person name="Bunk B."/>
            <person name="Klenk H.-P."/>
            <person name="Fardeau M.-L."/>
            <person name="Spring S."/>
        </authorList>
    </citation>
    <scope>NUCLEOTIDE SEQUENCE [LARGE SCALE GENOMIC DNA]</scope>
    <source>
        <strain evidence="1 2">L21-TH-D2</strain>
    </source>
</reference>
<accession>R1CY10</accession>
<dbReference type="EMBL" id="ARZA01000058">
    <property type="protein sequence ID" value="EOD01469.1"/>
    <property type="molecule type" value="Genomic_DNA"/>
</dbReference>
<organism evidence="1 2">
    <name type="scientific">Caldisalinibacter kiritimatiensis</name>
    <dbReference type="NCBI Taxonomy" id="1304284"/>
    <lineage>
        <taxon>Bacteria</taxon>
        <taxon>Bacillati</taxon>
        <taxon>Bacillota</taxon>
        <taxon>Tissierellia</taxon>
        <taxon>Tissierellales</taxon>
        <taxon>Thermohalobacteraceae</taxon>
        <taxon>Caldisalinibacter</taxon>
    </lineage>
</organism>
<proteinExistence type="predicted"/>
<keyword evidence="2" id="KW-1185">Reference proteome</keyword>
<gene>
    <name evidence="1" type="ORF">L21TH_0516</name>
</gene>
<comment type="caution">
    <text evidence="1">The sequence shown here is derived from an EMBL/GenBank/DDBJ whole genome shotgun (WGS) entry which is preliminary data.</text>
</comment>
<dbReference type="STRING" id="1304284.L21TH_0516"/>
<sequence length="101" mass="11487">MINAIKFKIALEKKLSDDATLNKLMIEAISHKALEEEIAINTYEKEIKPVNSITSKKFRKNLKNIESKHSNSHEAEDELYGDVAKEEKLPPGIRALRGLKK</sequence>
<name>R1CY10_9FIRM</name>
<dbReference type="AlphaFoldDB" id="R1CY10"/>
<evidence type="ECO:0000313" key="2">
    <source>
        <dbReference type="Proteomes" id="UP000013378"/>
    </source>
</evidence>
<evidence type="ECO:0000313" key="1">
    <source>
        <dbReference type="EMBL" id="EOD01469.1"/>
    </source>
</evidence>
<dbReference type="Proteomes" id="UP000013378">
    <property type="component" value="Unassembled WGS sequence"/>
</dbReference>
<protein>
    <submittedName>
        <fullName evidence="1">Uncharacterized protein</fullName>
    </submittedName>
</protein>